<dbReference type="SUPFAM" id="SSF63829">
    <property type="entry name" value="Calcium-dependent phosphotriesterase"/>
    <property type="match status" value="1"/>
</dbReference>
<sequence length="896" mass="91627">MTGLTQAEGTIVDPAGAVWVADAKAGFCRVQPPSGTTPGRIDNPLTSTDTAPVTCLGGSLAKHNDGPTVPGAPAFVDPTPGQPNSGDELAFVPDSTPGSSDVVRALWNPDTELFEYYDRLQVLDGDLRPNSAATGPDGNVYLSFARARVIMRLTYPDIQHPSVETLASAAGPVKAVAAAQSGNNVIVYVAEANGITKFTAPPEETLTNLTPSSAFNVKANALFVDPATNTLYAGTASGTTSLDAGKDIVAKITLSNGTVDTQWATGFSMVTGLGMLSGQVLAMDDKGLITSGTPSGQGIMYRLTAGPTVAVTGGPTLANGQQAPNPPATNNPRPTFTVASTPAGAALQCAITQGTATPTWADCTSGTFTPPSALADGAYTFRVQATASGATATRDVTVDTVAPTVTATPAAGTYGSGQTISLAANETGASIYYTTDGSTPTTSSTKYTAPIPMASMTLKYIGVDLATNASAVASQTYTLDSTAPVVSASPAPGVVNAGTQVTLTSSKPGTIYYTTDGSTPTTSSTKYTGPITLNTSTTIKAIAVDSVGNTSAVATFTYSVNDGVAPVITASPQGGQYASGTQITLSSNKPNTTIYYTTDGSTPTTSSTTYSSPLSLTANMTLKYFGVDQFGNASAVATQTYTVTTAPSGWRDFTNDGKNDVFAYDSSGTGWVYPGNGSGSWLNRVAAGTGWNSYTLVTASQDLNGDGVSDVVARDSSNTLWLFRGNGSGGWNARVQLATGLSSINLIVGAGDFNGDKKTDLIMRDTSGNLWLYPGNGTGGLGTRTQLGQGWDAMNAIVSTGDFNGGGANDLIARDTSGNLWLYPGNGSGGFNARTQIGQGWTGYTIVGIGDFNGDKKPDLLGRDSNGNLWLYPGTGTGGFTSRSQVGWGWNGYTLP</sequence>
<dbReference type="PANTHER" id="PTHR44103">
    <property type="entry name" value="PROPROTEIN CONVERTASE P"/>
    <property type="match status" value="1"/>
</dbReference>
<evidence type="ECO:0000256" key="2">
    <source>
        <dbReference type="SAM" id="MobiDB-lite"/>
    </source>
</evidence>
<dbReference type="InterPro" id="IPR044016">
    <property type="entry name" value="Big_13"/>
</dbReference>
<proteinExistence type="predicted"/>
<feature type="domain" description="GH29D-like beta-sandwich" evidence="3">
    <location>
        <begin position="409"/>
        <end position="473"/>
    </location>
</feature>
<dbReference type="Gene3D" id="2.60.40.10">
    <property type="entry name" value="Immunoglobulins"/>
    <property type="match status" value="1"/>
</dbReference>
<evidence type="ECO:0000313" key="6">
    <source>
        <dbReference type="Proteomes" id="UP001319861"/>
    </source>
</evidence>
<accession>A0ABN6FJ14</accession>
<dbReference type="Proteomes" id="UP001319861">
    <property type="component" value="Chromosome"/>
</dbReference>
<evidence type="ECO:0008006" key="7">
    <source>
        <dbReference type="Google" id="ProtNLM"/>
    </source>
</evidence>
<reference evidence="5 6" key="1">
    <citation type="journal article" date="2021" name="J. Biosci. Bioeng.">
        <title>Identification and characterization of a chc gene cluster responsible for the aromatization pathway of cyclohexanecarboxylate degradation in Sinomonas cyclohexanicum ATCC 51369.</title>
        <authorList>
            <person name="Yamamoto T."/>
            <person name="Hasegawa Y."/>
            <person name="Lau P.C.K."/>
            <person name="Iwaki H."/>
        </authorList>
    </citation>
    <scope>NUCLEOTIDE SEQUENCE [LARGE SCALE GENOMIC DNA]</scope>
    <source>
        <strain evidence="5 6">ATCC 51369</strain>
    </source>
</reference>
<name>A0ABN6FJ14_SINCY</name>
<keyword evidence="1" id="KW-0732">Signal</keyword>
<dbReference type="EMBL" id="AP024525">
    <property type="protein sequence ID" value="BCT76768.1"/>
    <property type="molecule type" value="Genomic_DNA"/>
</dbReference>
<dbReference type="SUPFAM" id="SSF69318">
    <property type="entry name" value="Integrin alpha N-terminal domain"/>
    <property type="match status" value="2"/>
</dbReference>
<dbReference type="InterPro" id="IPR028994">
    <property type="entry name" value="Integrin_alpha_N"/>
</dbReference>
<gene>
    <name evidence="5" type="ORF">SCMU_26100</name>
</gene>
<dbReference type="Pfam" id="PF13290">
    <property type="entry name" value="CHB_HEX_C_1"/>
    <property type="match status" value="3"/>
</dbReference>
<feature type="region of interest" description="Disordered" evidence="2">
    <location>
        <begin position="62"/>
        <end position="87"/>
    </location>
</feature>
<dbReference type="RefSeq" id="WP_229229549.1">
    <property type="nucleotide sequence ID" value="NZ_AP024525.1"/>
</dbReference>
<dbReference type="InterPro" id="IPR013517">
    <property type="entry name" value="FG-GAP"/>
</dbReference>
<feature type="domain" description="Bacterial Ig-like" evidence="4">
    <location>
        <begin position="328"/>
        <end position="400"/>
    </location>
</feature>
<protein>
    <recommendedName>
        <fullName evidence="7">Repeat domain-containing protein</fullName>
    </recommendedName>
</protein>
<organism evidence="5 6">
    <name type="scientific">Sinomonas cyclohexanicum</name>
    <name type="common">Corynebacterium cyclohexanicum</name>
    <dbReference type="NCBI Taxonomy" id="322009"/>
    <lineage>
        <taxon>Bacteria</taxon>
        <taxon>Bacillati</taxon>
        <taxon>Actinomycetota</taxon>
        <taxon>Actinomycetes</taxon>
        <taxon>Micrococcales</taxon>
        <taxon>Micrococcaceae</taxon>
        <taxon>Sinomonas</taxon>
    </lineage>
</organism>
<evidence type="ECO:0000256" key="1">
    <source>
        <dbReference type="ARBA" id="ARBA00022729"/>
    </source>
</evidence>
<dbReference type="InterPro" id="IPR059177">
    <property type="entry name" value="GH29D-like_dom"/>
</dbReference>
<dbReference type="Gene3D" id="2.130.10.130">
    <property type="entry name" value="Integrin alpha, N-terminal"/>
    <property type="match status" value="2"/>
</dbReference>
<dbReference type="Pfam" id="PF19077">
    <property type="entry name" value="Big_13"/>
    <property type="match status" value="1"/>
</dbReference>
<keyword evidence="6" id="KW-1185">Reference proteome</keyword>
<feature type="domain" description="GH29D-like beta-sandwich" evidence="3">
    <location>
        <begin position="572"/>
        <end position="638"/>
    </location>
</feature>
<evidence type="ECO:0000313" key="5">
    <source>
        <dbReference type="EMBL" id="BCT76768.1"/>
    </source>
</evidence>
<evidence type="ECO:0000259" key="3">
    <source>
        <dbReference type="Pfam" id="PF13290"/>
    </source>
</evidence>
<dbReference type="Pfam" id="PF13517">
    <property type="entry name" value="FG-GAP_3"/>
    <property type="match status" value="2"/>
</dbReference>
<dbReference type="InterPro" id="IPR013783">
    <property type="entry name" value="Ig-like_fold"/>
</dbReference>
<evidence type="ECO:0000259" key="4">
    <source>
        <dbReference type="Pfam" id="PF19077"/>
    </source>
</evidence>
<dbReference type="PANTHER" id="PTHR44103:SF1">
    <property type="entry name" value="PROPROTEIN CONVERTASE P"/>
    <property type="match status" value="1"/>
</dbReference>
<feature type="domain" description="GH29D-like beta-sandwich" evidence="3">
    <location>
        <begin position="490"/>
        <end position="555"/>
    </location>
</feature>